<gene>
    <name evidence="1" type="ORF">HPB50_001464</name>
</gene>
<dbReference type="EMBL" id="CM023489">
    <property type="protein sequence ID" value="KAH6921490.1"/>
    <property type="molecule type" value="Genomic_DNA"/>
</dbReference>
<sequence>MAMVTSYGRALCSLRHNRTRGPIDLVVSLTAAADLWVTFLVSAVRPAVTVSMDKVKPVVKAADEEDELVDPLDTIREKCRAEAKCSGLGEKLQECNDRVNSRSQTLETCTEELFDFLHCVDHCASKDLFKHLK</sequence>
<keyword evidence="2" id="KW-1185">Reference proteome</keyword>
<protein>
    <submittedName>
        <fullName evidence="1">Uncharacterized protein</fullName>
    </submittedName>
</protein>
<comment type="caution">
    <text evidence="1">The sequence shown here is derived from an EMBL/GenBank/DDBJ whole genome shotgun (WGS) entry which is preliminary data.</text>
</comment>
<dbReference type="Proteomes" id="UP000821845">
    <property type="component" value="Chromosome 9"/>
</dbReference>
<name>A0ACB7RH66_HYAAI</name>
<reference evidence="1" key="1">
    <citation type="submission" date="2020-05" db="EMBL/GenBank/DDBJ databases">
        <title>Large-scale comparative analyses of tick genomes elucidate their genetic diversity and vector capacities.</title>
        <authorList>
            <person name="Jia N."/>
            <person name="Wang J."/>
            <person name="Shi W."/>
            <person name="Du L."/>
            <person name="Sun Y."/>
            <person name="Zhan W."/>
            <person name="Jiang J."/>
            <person name="Wang Q."/>
            <person name="Zhang B."/>
            <person name="Ji P."/>
            <person name="Sakyi L.B."/>
            <person name="Cui X."/>
            <person name="Yuan T."/>
            <person name="Jiang B."/>
            <person name="Yang W."/>
            <person name="Lam T.T.-Y."/>
            <person name="Chang Q."/>
            <person name="Ding S."/>
            <person name="Wang X."/>
            <person name="Zhu J."/>
            <person name="Ruan X."/>
            <person name="Zhao L."/>
            <person name="Wei J."/>
            <person name="Que T."/>
            <person name="Du C."/>
            <person name="Cheng J."/>
            <person name="Dai P."/>
            <person name="Han X."/>
            <person name="Huang E."/>
            <person name="Gao Y."/>
            <person name="Liu J."/>
            <person name="Shao H."/>
            <person name="Ye R."/>
            <person name="Li L."/>
            <person name="Wei W."/>
            <person name="Wang X."/>
            <person name="Wang C."/>
            <person name="Yang T."/>
            <person name="Huo Q."/>
            <person name="Li W."/>
            <person name="Guo W."/>
            <person name="Chen H."/>
            <person name="Zhou L."/>
            <person name="Ni X."/>
            <person name="Tian J."/>
            <person name="Zhou Y."/>
            <person name="Sheng Y."/>
            <person name="Liu T."/>
            <person name="Pan Y."/>
            <person name="Xia L."/>
            <person name="Li J."/>
            <person name="Zhao F."/>
            <person name="Cao W."/>
        </authorList>
    </citation>
    <scope>NUCLEOTIDE SEQUENCE</scope>
    <source>
        <strain evidence="1">Hyas-2018</strain>
    </source>
</reference>
<proteinExistence type="predicted"/>
<evidence type="ECO:0000313" key="2">
    <source>
        <dbReference type="Proteomes" id="UP000821845"/>
    </source>
</evidence>
<organism evidence="1 2">
    <name type="scientific">Hyalomma asiaticum</name>
    <name type="common">Tick</name>
    <dbReference type="NCBI Taxonomy" id="266040"/>
    <lineage>
        <taxon>Eukaryota</taxon>
        <taxon>Metazoa</taxon>
        <taxon>Ecdysozoa</taxon>
        <taxon>Arthropoda</taxon>
        <taxon>Chelicerata</taxon>
        <taxon>Arachnida</taxon>
        <taxon>Acari</taxon>
        <taxon>Parasitiformes</taxon>
        <taxon>Ixodida</taxon>
        <taxon>Ixodoidea</taxon>
        <taxon>Ixodidae</taxon>
        <taxon>Hyalomminae</taxon>
        <taxon>Hyalomma</taxon>
    </lineage>
</organism>
<evidence type="ECO:0000313" key="1">
    <source>
        <dbReference type="EMBL" id="KAH6921490.1"/>
    </source>
</evidence>
<accession>A0ACB7RH66</accession>